<feature type="transmembrane region" description="Helical" evidence="2">
    <location>
        <begin position="197"/>
        <end position="221"/>
    </location>
</feature>
<organism evidence="4 5">
    <name type="scientific">Saccharopolyspora oryzae</name>
    <dbReference type="NCBI Taxonomy" id="2997343"/>
    <lineage>
        <taxon>Bacteria</taxon>
        <taxon>Bacillati</taxon>
        <taxon>Actinomycetota</taxon>
        <taxon>Actinomycetes</taxon>
        <taxon>Pseudonocardiales</taxon>
        <taxon>Pseudonocardiaceae</taxon>
        <taxon>Saccharopolyspora</taxon>
    </lineage>
</organism>
<evidence type="ECO:0000259" key="3">
    <source>
        <dbReference type="Pfam" id="PF00892"/>
    </source>
</evidence>
<feature type="transmembrane region" description="Helical" evidence="2">
    <location>
        <begin position="140"/>
        <end position="161"/>
    </location>
</feature>
<evidence type="ECO:0000313" key="4">
    <source>
        <dbReference type="EMBL" id="MDA3625688.1"/>
    </source>
</evidence>
<feature type="transmembrane region" description="Helical" evidence="2">
    <location>
        <begin position="173"/>
        <end position="191"/>
    </location>
</feature>
<evidence type="ECO:0000256" key="2">
    <source>
        <dbReference type="SAM" id="Phobius"/>
    </source>
</evidence>
<comment type="similarity">
    <text evidence="1">Belongs to the EamA transporter family.</text>
</comment>
<dbReference type="Pfam" id="PF00892">
    <property type="entry name" value="EamA"/>
    <property type="match status" value="1"/>
</dbReference>
<evidence type="ECO:0000313" key="5">
    <source>
        <dbReference type="Proteomes" id="UP001210380"/>
    </source>
</evidence>
<accession>A0ABT4UVF5</accession>
<dbReference type="Proteomes" id="UP001210380">
    <property type="component" value="Unassembled WGS sequence"/>
</dbReference>
<keyword evidence="2" id="KW-1133">Transmembrane helix</keyword>
<keyword evidence="2" id="KW-0472">Membrane</keyword>
<feature type="transmembrane region" description="Helical" evidence="2">
    <location>
        <begin position="117"/>
        <end position="134"/>
    </location>
</feature>
<dbReference type="EMBL" id="JAQGLA010000010">
    <property type="protein sequence ID" value="MDA3625688.1"/>
    <property type="molecule type" value="Genomic_DNA"/>
</dbReference>
<sequence length="285" mass="29332">MRAARGLAHVPAPGLVLGGVVSLQCGAAVATNLFPVVGVMGVVSLRLSFAAVLLMLWWRPGLRYDRRTWGLVLLVGSTLTAHHIAFFEAVDRVPLGVATSVEFLGPLAVALVGSSRALDVLWALLAAVGVVALTGDDGNVTGSGLLFAAVAGVCWGVYIVVSATLVRRLGDSRGLALAMCWGAFLTLPYGVGQVGSALLSPGVLALGILVALMSSVLSYSLQMEALRRMSRGLFGVLASLEPAVGALVGLLLLGQVLSAEQTLGVLAVVGASLGATRTRNRRRIS</sequence>
<feature type="transmembrane region" description="Helical" evidence="2">
    <location>
        <begin position="233"/>
        <end position="253"/>
    </location>
</feature>
<feature type="transmembrane region" description="Helical" evidence="2">
    <location>
        <begin position="69"/>
        <end position="87"/>
    </location>
</feature>
<dbReference type="InterPro" id="IPR037185">
    <property type="entry name" value="EmrE-like"/>
</dbReference>
<gene>
    <name evidence="4" type="ORF">OU415_09590</name>
</gene>
<reference evidence="4 5" key="1">
    <citation type="submission" date="2022-11" db="EMBL/GenBank/DDBJ databases">
        <title>Draft genome sequence of Saccharopolyspora sp. WRP15-2 isolated from rhizosphere soils of wild rice in Thailand.</title>
        <authorList>
            <person name="Duangmal K."/>
            <person name="Kammanee S."/>
            <person name="Muangham S."/>
        </authorList>
    </citation>
    <scope>NUCLEOTIDE SEQUENCE [LARGE SCALE GENOMIC DNA]</scope>
    <source>
        <strain evidence="4 5">WRP15-2</strain>
    </source>
</reference>
<dbReference type="SUPFAM" id="SSF103481">
    <property type="entry name" value="Multidrug resistance efflux transporter EmrE"/>
    <property type="match status" value="2"/>
</dbReference>
<dbReference type="RefSeq" id="WP_270948261.1">
    <property type="nucleotide sequence ID" value="NZ_JAQGLA010000010.1"/>
</dbReference>
<name>A0ABT4UVF5_9PSEU</name>
<protein>
    <submittedName>
        <fullName evidence="4">EamA family transporter</fullName>
    </submittedName>
</protein>
<dbReference type="InterPro" id="IPR000620">
    <property type="entry name" value="EamA_dom"/>
</dbReference>
<proteinExistence type="inferred from homology"/>
<keyword evidence="5" id="KW-1185">Reference proteome</keyword>
<keyword evidence="2" id="KW-0812">Transmembrane</keyword>
<evidence type="ECO:0000256" key="1">
    <source>
        <dbReference type="ARBA" id="ARBA00007362"/>
    </source>
</evidence>
<comment type="caution">
    <text evidence="4">The sequence shown here is derived from an EMBL/GenBank/DDBJ whole genome shotgun (WGS) entry which is preliminary data.</text>
</comment>
<feature type="transmembrane region" description="Helical" evidence="2">
    <location>
        <begin position="32"/>
        <end position="57"/>
    </location>
</feature>
<feature type="domain" description="EamA" evidence="3">
    <location>
        <begin position="143"/>
        <end position="273"/>
    </location>
</feature>
<feature type="transmembrane region" description="Helical" evidence="2">
    <location>
        <begin position="259"/>
        <end position="276"/>
    </location>
</feature>
<feature type="transmembrane region" description="Helical" evidence="2">
    <location>
        <begin position="93"/>
        <end position="112"/>
    </location>
</feature>